<evidence type="ECO:0000259" key="4">
    <source>
        <dbReference type="Pfam" id="PF13751"/>
    </source>
</evidence>
<evidence type="ECO:0000313" key="5">
    <source>
        <dbReference type="EMBL" id="EXJ12164.1"/>
    </source>
</evidence>
<feature type="compositionally biased region" description="Polar residues" evidence="2">
    <location>
        <begin position="233"/>
        <end position="246"/>
    </location>
</feature>
<evidence type="ECO:0008006" key="7">
    <source>
        <dbReference type="Google" id="ProtNLM"/>
    </source>
</evidence>
<feature type="coiled-coil region" evidence="1">
    <location>
        <begin position="151"/>
        <end position="178"/>
    </location>
</feature>
<evidence type="ECO:0000259" key="3">
    <source>
        <dbReference type="Pfam" id="PF05598"/>
    </source>
</evidence>
<feature type="region of interest" description="Disordered" evidence="2">
    <location>
        <begin position="220"/>
        <end position="246"/>
    </location>
</feature>
<proteinExistence type="predicted"/>
<dbReference type="RefSeq" id="WP_036508497.1">
    <property type="nucleotide sequence ID" value="NZ_AONB01000003.1"/>
</dbReference>
<feature type="domain" description="Transposase InsH N-terminal" evidence="3">
    <location>
        <begin position="25"/>
        <end position="110"/>
    </location>
</feature>
<evidence type="ECO:0000256" key="1">
    <source>
        <dbReference type="SAM" id="Coils"/>
    </source>
</evidence>
<comment type="caution">
    <text evidence="5">The sequence shown here is derived from an EMBL/GenBank/DDBJ whole genome shotgun (WGS) entry which is preliminary data.</text>
</comment>
<dbReference type="Pfam" id="PF05598">
    <property type="entry name" value="DUF772"/>
    <property type="match status" value="1"/>
</dbReference>
<dbReference type="STRING" id="1229521.D791_01053"/>
<reference evidence="6" key="1">
    <citation type="submission" date="2012-11" db="EMBL/GenBank/DDBJ databases">
        <authorList>
            <person name="Singh A."/>
            <person name="Pinnaka A.K."/>
            <person name="Vaidya B."/>
        </authorList>
    </citation>
    <scope>NUCLEOTIDE SEQUENCE [LARGE SCALE GENOMIC DNA]</scope>
    <source>
        <strain evidence="6">AK23</strain>
    </source>
</reference>
<reference evidence="5 6" key="2">
    <citation type="journal article" date="2015" name="Syst. Appl. Microbiol.">
        <title>Nitrincola nitratireducens sp. nov. isolated from a haloalkaline crater lake.</title>
        <authorList>
            <person name="Singh A."/>
            <person name="Vaidya B."/>
            <person name="Tanuku N.R."/>
            <person name="Pinnaka A.K."/>
        </authorList>
    </citation>
    <scope>NUCLEOTIDE SEQUENCE [LARGE SCALE GENOMIC DNA]</scope>
    <source>
        <strain evidence="5 6">AK23</strain>
    </source>
</reference>
<dbReference type="InterPro" id="IPR025668">
    <property type="entry name" value="Tnp_DDE_dom"/>
</dbReference>
<sequence>MAKFKHYDYNQMSMVVINYLEQIQPGTFEFSLHYLISEKLDLSAFHKPYKNDAEGRPAYDPAILLKIILFAYSKGITSSREIQWCCETNIIFKALSCDTVPHFTTIAHFVSSRAQAIEALFEQVLLICDQQGLLGHELFAIDGCKMRSNASKEWSGTFKELEQKRQKLKRLIQYHLSEHQEKDTCESEESLERNNRKTQTIQTLDAAANKIDAFLKQNQPRMGKGKRSKEVKSNITDPESAKMTTSKGTIQGYNGVAAVDKKHQIIIDAQAFGEGQEHHTLEPVLESIKARYQRLGIDDNVYAGGVIVTADTGFANDKCVWNTFEPLQRARRASLRMRRVMNMKYLHENQINGFIPDNQFRSRDPKFAHQKAKYGKRHQSSRKSKAKPLIPASEFQFDPVEMICICPAGEQISHRGVKTNERGQCSAYFEGRLLQCRHCAIKDKCMKNPASANHRKGAGRQVSFALNDQRAPTYTDWMKHRVDSPKGKQIYSHRMSVVEPLFGNIGTNKALSRFSLRGKNKVQGQWQLYCLVHNVEKLAKYGGLSG</sequence>
<evidence type="ECO:0000313" key="6">
    <source>
        <dbReference type="Proteomes" id="UP000019464"/>
    </source>
</evidence>
<dbReference type="EMBL" id="AONB01000003">
    <property type="protein sequence ID" value="EXJ12164.1"/>
    <property type="molecule type" value="Genomic_DNA"/>
</dbReference>
<dbReference type="OrthoDB" id="9182628at2"/>
<dbReference type="PATRIC" id="fig|1229521.3.peg.1055"/>
<dbReference type="PANTHER" id="PTHR33408">
    <property type="entry name" value="TRANSPOSASE"/>
    <property type="match status" value="1"/>
</dbReference>
<protein>
    <recommendedName>
        <fullName evidence="7">Transposase DDE domain protein</fullName>
    </recommendedName>
</protein>
<keyword evidence="1" id="KW-0175">Coiled coil</keyword>
<dbReference type="AlphaFoldDB" id="W9UYJ5"/>
<dbReference type="Proteomes" id="UP000019464">
    <property type="component" value="Unassembled WGS sequence"/>
</dbReference>
<dbReference type="Pfam" id="PF13751">
    <property type="entry name" value="DDE_Tnp_1_6"/>
    <property type="match status" value="1"/>
</dbReference>
<name>W9UYJ5_9GAMM</name>
<keyword evidence="6" id="KW-1185">Reference proteome</keyword>
<feature type="domain" description="Transposase DDE" evidence="4">
    <location>
        <begin position="405"/>
        <end position="539"/>
    </location>
</feature>
<evidence type="ECO:0000256" key="2">
    <source>
        <dbReference type="SAM" id="MobiDB-lite"/>
    </source>
</evidence>
<gene>
    <name evidence="5" type="ORF">D791_01053</name>
</gene>
<dbReference type="InterPro" id="IPR008490">
    <property type="entry name" value="Transposase_InsH_N"/>
</dbReference>
<organism evidence="5 6">
    <name type="scientific">Nitrincola nitratireducens</name>
    <dbReference type="NCBI Taxonomy" id="1229521"/>
    <lineage>
        <taxon>Bacteria</taxon>
        <taxon>Pseudomonadati</taxon>
        <taxon>Pseudomonadota</taxon>
        <taxon>Gammaproteobacteria</taxon>
        <taxon>Oceanospirillales</taxon>
        <taxon>Oceanospirillaceae</taxon>
        <taxon>Nitrincola</taxon>
    </lineage>
</organism>
<accession>W9UYJ5</accession>
<dbReference type="PANTHER" id="PTHR33408:SF4">
    <property type="entry name" value="TRANSPOSASE DDE DOMAIN-CONTAINING PROTEIN"/>
    <property type="match status" value="1"/>
</dbReference>